<dbReference type="InterPro" id="IPR001478">
    <property type="entry name" value="PDZ"/>
</dbReference>
<dbReference type="FunFam" id="2.30.42.10:FF:000249">
    <property type="entry name" value="membrane-associated guanylate kinase, WW and PDZ domain-containing protein 1-like isoform X2"/>
    <property type="match status" value="1"/>
</dbReference>
<dbReference type="AlphaFoldDB" id="A0A803TLS7"/>
<feature type="compositionally biased region" description="Polar residues" evidence="1">
    <location>
        <begin position="195"/>
        <end position="207"/>
    </location>
</feature>
<dbReference type="PANTHER" id="PTHR10316:SF41">
    <property type="entry name" value="MAGI FAMILY MEMBER, X-LINKED A-RELATED"/>
    <property type="match status" value="1"/>
</dbReference>
<reference evidence="3" key="3">
    <citation type="submission" date="2025-09" db="UniProtKB">
        <authorList>
            <consortium name="Ensembl"/>
        </authorList>
    </citation>
    <scope>IDENTIFICATION</scope>
</reference>
<keyword evidence="4" id="KW-1185">Reference proteome</keyword>
<name>A0A803TLS7_ANOCA</name>
<dbReference type="GeneTree" id="ENSGT00940000164755"/>
<accession>A0A803TLS7</accession>
<reference evidence="3" key="2">
    <citation type="submission" date="2025-08" db="UniProtKB">
        <authorList>
            <consortium name="Ensembl"/>
        </authorList>
    </citation>
    <scope>IDENTIFICATION</scope>
</reference>
<dbReference type="Proteomes" id="UP000001646">
    <property type="component" value="Chromosome 1"/>
</dbReference>
<protein>
    <recommendedName>
        <fullName evidence="2">PDZ domain-containing protein</fullName>
    </recommendedName>
</protein>
<evidence type="ECO:0000313" key="3">
    <source>
        <dbReference type="Ensembl" id="ENSACAP00000036167.1"/>
    </source>
</evidence>
<dbReference type="SMART" id="SM00228">
    <property type="entry name" value="PDZ"/>
    <property type="match status" value="1"/>
</dbReference>
<sequence>SSSTFLIGNYFSFMSKESFVCLRALPHSPKNCAGAALFLGLWPFSAPQEMGQYSVELFRGPNGFGFSLRGGSEYNMDIYVLALMEGGPAQQCGKIQVSDQLVEINGESTSGMTHAQAVEHIRNGGSRIHLVLKRGNGFVPDYGRSVPPLLSQPFPSYPLYLHLSPPHRAAAGQPGSLRDQLPPGGALLLPRGTGDQQHCSAQFPSLP</sequence>
<feature type="compositionally biased region" description="Low complexity" evidence="1">
    <location>
        <begin position="181"/>
        <end position="194"/>
    </location>
</feature>
<evidence type="ECO:0000313" key="4">
    <source>
        <dbReference type="Proteomes" id="UP000001646"/>
    </source>
</evidence>
<dbReference type="Ensembl" id="ENSACAT00000046910.1">
    <property type="protein sequence ID" value="ENSACAP00000036167.1"/>
    <property type="gene ID" value="ENSACAG00000011003.4"/>
</dbReference>
<evidence type="ECO:0000256" key="1">
    <source>
        <dbReference type="SAM" id="MobiDB-lite"/>
    </source>
</evidence>
<dbReference type="InterPro" id="IPR036034">
    <property type="entry name" value="PDZ_sf"/>
</dbReference>
<evidence type="ECO:0000259" key="2">
    <source>
        <dbReference type="PROSITE" id="PS50106"/>
    </source>
</evidence>
<dbReference type="InParanoid" id="A0A803TLS7"/>
<feature type="domain" description="PDZ" evidence="2">
    <location>
        <begin position="54"/>
        <end position="136"/>
    </location>
</feature>
<proteinExistence type="predicted"/>
<reference evidence="3 4" key="1">
    <citation type="submission" date="2009-12" db="EMBL/GenBank/DDBJ databases">
        <title>The Genome Sequence of Anolis carolinensis (Green Anole Lizard).</title>
        <authorList>
            <consortium name="The Genome Sequencing Platform"/>
            <person name="Di Palma F."/>
            <person name="Alfoldi J."/>
            <person name="Heiman D."/>
            <person name="Young S."/>
            <person name="Grabherr M."/>
            <person name="Johnson J."/>
            <person name="Lander E.S."/>
            <person name="Lindblad-Toh K."/>
        </authorList>
    </citation>
    <scope>NUCLEOTIDE SEQUENCE [LARGE SCALE GENOMIC DNA]</scope>
    <source>
        <strain evidence="3 4">JBL SC #1</strain>
    </source>
</reference>
<dbReference type="PANTHER" id="PTHR10316">
    <property type="entry name" value="MEMBRANE ASSOCIATED GUANYLATE KINASE-RELATED"/>
    <property type="match status" value="1"/>
</dbReference>
<dbReference type="CDD" id="cd06735">
    <property type="entry name" value="PDZ5_MAGI-1_3-like"/>
    <property type="match status" value="1"/>
</dbReference>
<organism evidence="3 4">
    <name type="scientific">Anolis carolinensis</name>
    <name type="common">Green anole</name>
    <name type="synonym">American chameleon</name>
    <dbReference type="NCBI Taxonomy" id="28377"/>
    <lineage>
        <taxon>Eukaryota</taxon>
        <taxon>Metazoa</taxon>
        <taxon>Chordata</taxon>
        <taxon>Craniata</taxon>
        <taxon>Vertebrata</taxon>
        <taxon>Euteleostomi</taxon>
        <taxon>Lepidosauria</taxon>
        <taxon>Squamata</taxon>
        <taxon>Bifurcata</taxon>
        <taxon>Unidentata</taxon>
        <taxon>Episquamata</taxon>
        <taxon>Toxicofera</taxon>
        <taxon>Iguania</taxon>
        <taxon>Dactyloidae</taxon>
        <taxon>Anolis</taxon>
    </lineage>
</organism>
<dbReference type="PROSITE" id="PS50106">
    <property type="entry name" value="PDZ"/>
    <property type="match status" value="1"/>
</dbReference>
<dbReference type="SUPFAM" id="SSF50156">
    <property type="entry name" value="PDZ domain-like"/>
    <property type="match status" value="1"/>
</dbReference>
<dbReference type="Bgee" id="ENSACAG00000011003">
    <property type="expression patterns" value="Expressed in heart and 10 other cell types or tissues"/>
</dbReference>
<dbReference type="Pfam" id="PF00595">
    <property type="entry name" value="PDZ"/>
    <property type="match status" value="1"/>
</dbReference>
<feature type="region of interest" description="Disordered" evidence="1">
    <location>
        <begin position="168"/>
        <end position="207"/>
    </location>
</feature>
<dbReference type="Gene3D" id="2.30.42.10">
    <property type="match status" value="1"/>
</dbReference>